<reference evidence="12" key="1">
    <citation type="submission" date="2018-06" db="EMBL/GenBank/DDBJ databases">
        <authorList>
            <person name="Zhirakovskaya E."/>
        </authorList>
    </citation>
    <scope>NUCLEOTIDE SEQUENCE</scope>
</reference>
<evidence type="ECO:0000256" key="9">
    <source>
        <dbReference type="ARBA" id="ARBA00023143"/>
    </source>
</evidence>
<organism evidence="12">
    <name type="scientific">hydrothermal vent metagenome</name>
    <dbReference type="NCBI Taxonomy" id="652676"/>
    <lineage>
        <taxon>unclassified sequences</taxon>
        <taxon>metagenomes</taxon>
        <taxon>ecological metagenomes</taxon>
    </lineage>
</organism>
<dbReference type="GO" id="GO:0005886">
    <property type="term" value="C:plasma membrane"/>
    <property type="evidence" value="ECO:0007669"/>
    <property type="project" value="UniProtKB-SubCell"/>
</dbReference>
<keyword evidence="12" id="KW-0969">Cilium</keyword>
<dbReference type="PIRSF" id="PIRSF002888">
    <property type="entry name" value="FliM"/>
    <property type="match status" value="1"/>
</dbReference>
<keyword evidence="12" id="KW-0282">Flagellum</keyword>
<feature type="domain" description="Flagellar motor switch protein FliN-like C-terminal" evidence="11">
    <location>
        <begin position="251"/>
        <end position="322"/>
    </location>
</feature>
<gene>
    <name evidence="12" type="ORF">MNBD_NITROSPINAE04-2128</name>
</gene>
<keyword evidence="9" id="KW-0975">Bacterial flagellum</keyword>
<feature type="region of interest" description="Disordered" evidence="10">
    <location>
        <begin position="323"/>
        <end position="344"/>
    </location>
</feature>
<dbReference type="EMBL" id="UOGA01000131">
    <property type="protein sequence ID" value="VAX18612.1"/>
    <property type="molecule type" value="Genomic_DNA"/>
</dbReference>
<dbReference type="CDD" id="cd17908">
    <property type="entry name" value="FliM"/>
    <property type="match status" value="1"/>
</dbReference>
<evidence type="ECO:0000256" key="1">
    <source>
        <dbReference type="ARBA" id="ARBA00004117"/>
    </source>
</evidence>
<protein>
    <recommendedName>
        <fullName evidence="4">Flagellar motor switch protein FliM</fullName>
    </recommendedName>
</protein>
<evidence type="ECO:0000256" key="10">
    <source>
        <dbReference type="SAM" id="MobiDB-lite"/>
    </source>
</evidence>
<evidence type="ECO:0000256" key="5">
    <source>
        <dbReference type="ARBA" id="ARBA00022475"/>
    </source>
</evidence>
<name>A0A3B1BRQ5_9ZZZZ</name>
<evidence type="ECO:0000256" key="6">
    <source>
        <dbReference type="ARBA" id="ARBA00022500"/>
    </source>
</evidence>
<keyword evidence="7" id="KW-0283">Flagellar rotation</keyword>
<dbReference type="InterPro" id="IPR036429">
    <property type="entry name" value="SpoA-like_sf"/>
</dbReference>
<evidence type="ECO:0000256" key="3">
    <source>
        <dbReference type="ARBA" id="ARBA00011049"/>
    </source>
</evidence>
<dbReference type="InterPro" id="IPR001689">
    <property type="entry name" value="Flag_FliM"/>
</dbReference>
<dbReference type="NCBIfam" id="TIGR01397">
    <property type="entry name" value="fliM_switch"/>
    <property type="match status" value="1"/>
</dbReference>
<keyword evidence="8" id="KW-0472">Membrane</keyword>
<dbReference type="Gene3D" id="3.40.1550.10">
    <property type="entry name" value="CheC-like"/>
    <property type="match status" value="1"/>
</dbReference>
<dbReference type="Gene3D" id="2.30.330.10">
    <property type="entry name" value="SpoA-like"/>
    <property type="match status" value="1"/>
</dbReference>
<evidence type="ECO:0000313" key="12">
    <source>
        <dbReference type="EMBL" id="VAX18612.1"/>
    </source>
</evidence>
<comment type="subcellular location">
    <subcellularLocation>
        <location evidence="1">Bacterial flagellum basal body</location>
    </subcellularLocation>
    <subcellularLocation>
        <location evidence="2">Cell membrane</location>
        <topology evidence="2">Peripheral membrane protein</topology>
    </subcellularLocation>
</comment>
<comment type="similarity">
    <text evidence="3">Belongs to the FliM family.</text>
</comment>
<dbReference type="PANTHER" id="PTHR30034:SF6">
    <property type="entry name" value="YOP PROTEINS TRANSLOCATION PROTEIN Q"/>
    <property type="match status" value="1"/>
</dbReference>
<accession>A0A3B1BRQ5</accession>
<dbReference type="Pfam" id="PF01052">
    <property type="entry name" value="FliMN_C"/>
    <property type="match status" value="1"/>
</dbReference>
<dbReference type="GO" id="GO:0009425">
    <property type="term" value="C:bacterial-type flagellum basal body"/>
    <property type="evidence" value="ECO:0007669"/>
    <property type="project" value="UniProtKB-SubCell"/>
</dbReference>
<proteinExistence type="inferred from homology"/>
<dbReference type="AlphaFoldDB" id="A0A3B1BRQ5"/>
<dbReference type="GO" id="GO:0003774">
    <property type="term" value="F:cytoskeletal motor activity"/>
    <property type="evidence" value="ECO:0007669"/>
    <property type="project" value="InterPro"/>
</dbReference>
<feature type="compositionally biased region" description="Basic and acidic residues" evidence="10">
    <location>
        <begin position="328"/>
        <end position="344"/>
    </location>
</feature>
<evidence type="ECO:0000256" key="2">
    <source>
        <dbReference type="ARBA" id="ARBA00004202"/>
    </source>
</evidence>
<evidence type="ECO:0000256" key="4">
    <source>
        <dbReference type="ARBA" id="ARBA00021898"/>
    </source>
</evidence>
<dbReference type="SUPFAM" id="SSF101801">
    <property type="entry name" value="Surface presentation of antigens (SPOA)"/>
    <property type="match status" value="1"/>
</dbReference>
<evidence type="ECO:0000256" key="8">
    <source>
        <dbReference type="ARBA" id="ARBA00023136"/>
    </source>
</evidence>
<dbReference type="InterPro" id="IPR001543">
    <property type="entry name" value="FliN-like_C"/>
</dbReference>
<dbReference type="PANTHER" id="PTHR30034">
    <property type="entry name" value="FLAGELLAR MOTOR SWITCH PROTEIN FLIM"/>
    <property type="match status" value="1"/>
</dbReference>
<keyword evidence="5" id="KW-1003">Cell membrane</keyword>
<dbReference type="Pfam" id="PF02154">
    <property type="entry name" value="FliM"/>
    <property type="match status" value="1"/>
</dbReference>
<evidence type="ECO:0000259" key="11">
    <source>
        <dbReference type="Pfam" id="PF01052"/>
    </source>
</evidence>
<dbReference type="GO" id="GO:0050918">
    <property type="term" value="P:positive chemotaxis"/>
    <property type="evidence" value="ECO:0007669"/>
    <property type="project" value="TreeGrafter"/>
</dbReference>
<dbReference type="SUPFAM" id="SSF103039">
    <property type="entry name" value="CheC-like"/>
    <property type="match status" value="1"/>
</dbReference>
<keyword evidence="12" id="KW-0966">Cell projection</keyword>
<dbReference type="InterPro" id="IPR028976">
    <property type="entry name" value="CheC-like_sf"/>
</dbReference>
<sequence>MSQVLSQEEVDALLRGVTDGEIETEAEEIVDDSGIVPYDLTTQERIIRGRMPTLDIINQRFSRLFRNSLSASLRKALDISTVSTDTVKFGEFVKSLPVPASLHIFKIEPLRGFALLVAESKLVFALVDTFFGGTGEAKMKIEGRDFTIIEQRMIKKVVLMVLEDMEMAWKPVHNVTMSFVRSEVNPQFAAIVPPTDVVVVVMFEVELDQISGTLTVCLPYSTIEPIIGKLRAGFQSDQLEVDQAWIKRLKERLKETSVEVVVEMGQTTLTGGEFMNIKIGDVIALDTDTDDEMVVLVEGIPKFKGKPGVIKGNKALKISTVIPRPGAKPKDKIKEDKTPLKASA</sequence>
<keyword evidence="6" id="KW-0145">Chemotaxis</keyword>
<dbReference type="GO" id="GO:0071978">
    <property type="term" value="P:bacterial-type flagellum-dependent swarming motility"/>
    <property type="evidence" value="ECO:0007669"/>
    <property type="project" value="TreeGrafter"/>
</dbReference>
<evidence type="ECO:0000256" key="7">
    <source>
        <dbReference type="ARBA" id="ARBA00022779"/>
    </source>
</evidence>
<dbReference type="PRINTS" id="PR00955">
    <property type="entry name" value="FLGMOTORFLIM"/>
</dbReference>